<dbReference type="PATRIC" id="fig|1218567.3.peg.2560"/>
<name>M6BWL2_LEPBO</name>
<comment type="similarity">
    <text evidence="1">Belongs to the ABC transporter superfamily.</text>
</comment>
<keyword evidence="3" id="KW-0536">Nodulation</keyword>
<evidence type="ECO:0000256" key="3">
    <source>
        <dbReference type="ARBA" id="ARBA00022458"/>
    </source>
</evidence>
<evidence type="ECO:0000256" key="1">
    <source>
        <dbReference type="ARBA" id="ARBA00005417"/>
    </source>
</evidence>
<dbReference type="Proteomes" id="UP000011873">
    <property type="component" value="Unassembled WGS sequence"/>
</dbReference>
<evidence type="ECO:0000256" key="2">
    <source>
        <dbReference type="ARBA" id="ARBA00022448"/>
    </source>
</evidence>
<dbReference type="PANTHER" id="PTHR42711:SF5">
    <property type="entry name" value="ABC TRANSPORTER ATP-BINDING PROTEIN NATA"/>
    <property type="match status" value="1"/>
</dbReference>
<evidence type="ECO:0000313" key="8">
    <source>
        <dbReference type="EMBL" id="EMJ80788.1"/>
    </source>
</evidence>
<feature type="domain" description="ABC transporter" evidence="7">
    <location>
        <begin position="27"/>
        <end position="83"/>
    </location>
</feature>
<keyword evidence="4" id="KW-0547">Nucleotide-binding</keyword>
<dbReference type="SUPFAM" id="SSF52540">
    <property type="entry name" value="P-loop containing nucleoside triphosphate hydrolases"/>
    <property type="match status" value="1"/>
</dbReference>
<protein>
    <recommendedName>
        <fullName evidence="7">ABC transporter domain-containing protein</fullName>
    </recommendedName>
</protein>
<proteinExistence type="inferred from homology"/>
<sequence>MNGNTKSKDSLIDVRNVVKRFKDTIAVNNLSLQIQKGEFVALLGPNGAGKTTLIEMLEGIQKPDVGFISILGTTWKENETFLRQNGAPSGLEKRGLDASIYHKTRKPTEGTQ</sequence>
<dbReference type="GO" id="GO:0016887">
    <property type="term" value="F:ATP hydrolysis activity"/>
    <property type="evidence" value="ECO:0007669"/>
    <property type="project" value="InterPro"/>
</dbReference>
<dbReference type="PANTHER" id="PTHR42711">
    <property type="entry name" value="ABC TRANSPORTER ATP-BINDING PROTEIN"/>
    <property type="match status" value="1"/>
</dbReference>
<evidence type="ECO:0000256" key="6">
    <source>
        <dbReference type="SAM" id="MobiDB-lite"/>
    </source>
</evidence>
<gene>
    <name evidence="8" type="ORF">LEP1GSC016_2139</name>
</gene>
<keyword evidence="2" id="KW-0813">Transport</keyword>
<dbReference type="EMBL" id="ANMU01000101">
    <property type="protein sequence ID" value="EMJ80788.1"/>
    <property type="molecule type" value="Genomic_DNA"/>
</dbReference>
<feature type="region of interest" description="Disordered" evidence="6">
    <location>
        <begin position="86"/>
        <end position="112"/>
    </location>
</feature>
<dbReference type="Pfam" id="PF00005">
    <property type="entry name" value="ABC_tran"/>
    <property type="match status" value="1"/>
</dbReference>
<evidence type="ECO:0000256" key="4">
    <source>
        <dbReference type="ARBA" id="ARBA00022741"/>
    </source>
</evidence>
<reference evidence="8 9" key="1">
    <citation type="submission" date="2013-01" db="EMBL/GenBank/DDBJ databases">
        <authorList>
            <person name="Harkins D.M."/>
            <person name="Durkin A.S."/>
            <person name="Brinkac L.M."/>
            <person name="Haft D.H."/>
            <person name="Selengut J.D."/>
            <person name="Sanka R."/>
            <person name="DePew J."/>
            <person name="Purushe J."/>
            <person name="Galloway R.L."/>
            <person name="Vinetz J.M."/>
            <person name="Sutton G.G."/>
            <person name="Nierman W.C."/>
            <person name="Fouts D.E."/>
        </authorList>
    </citation>
    <scope>NUCLEOTIDE SEQUENCE [LARGE SCALE GENOMIC DNA]</scope>
    <source>
        <strain evidence="8 9">Sponselee CDC</strain>
    </source>
</reference>
<dbReference type="InterPro" id="IPR050763">
    <property type="entry name" value="ABC_transporter_ATP-binding"/>
</dbReference>
<evidence type="ECO:0000256" key="5">
    <source>
        <dbReference type="ARBA" id="ARBA00022840"/>
    </source>
</evidence>
<dbReference type="GO" id="GO:0005524">
    <property type="term" value="F:ATP binding"/>
    <property type="evidence" value="ECO:0007669"/>
    <property type="project" value="UniProtKB-KW"/>
</dbReference>
<evidence type="ECO:0000259" key="7">
    <source>
        <dbReference type="Pfam" id="PF00005"/>
    </source>
</evidence>
<evidence type="ECO:0000313" key="9">
    <source>
        <dbReference type="Proteomes" id="UP000011873"/>
    </source>
</evidence>
<dbReference type="InterPro" id="IPR027417">
    <property type="entry name" value="P-loop_NTPase"/>
</dbReference>
<accession>M6BWL2</accession>
<keyword evidence="5" id="KW-0067">ATP-binding</keyword>
<dbReference type="AlphaFoldDB" id="M6BWL2"/>
<dbReference type="InterPro" id="IPR003439">
    <property type="entry name" value="ABC_transporter-like_ATP-bd"/>
</dbReference>
<dbReference type="Gene3D" id="3.40.50.300">
    <property type="entry name" value="P-loop containing nucleotide triphosphate hydrolases"/>
    <property type="match status" value="1"/>
</dbReference>
<comment type="caution">
    <text evidence="8">The sequence shown here is derived from an EMBL/GenBank/DDBJ whole genome shotgun (WGS) entry which is preliminary data.</text>
</comment>
<organism evidence="8 9">
    <name type="scientific">Leptospira borgpetersenii serovar Hardjo-bovis str. Sponselee</name>
    <dbReference type="NCBI Taxonomy" id="1303729"/>
    <lineage>
        <taxon>Bacteria</taxon>
        <taxon>Pseudomonadati</taxon>
        <taxon>Spirochaetota</taxon>
        <taxon>Spirochaetia</taxon>
        <taxon>Leptospirales</taxon>
        <taxon>Leptospiraceae</taxon>
        <taxon>Leptospira</taxon>
    </lineage>
</organism>